<evidence type="ECO:0000259" key="1">
    <source>
        <dbReference type="Pfam" id="PF06094"/>
    </source>
</evidence>
<dbReference type="SUPFAM" id="SSF110857">
    <property type="entry name" value="Gamma-glutamyl cyclotransferase-like"/>
    <property type="match status" value="1"/>
</dbReference>
<dbReference type="InterPro" id="IPR013024">
    <property type="entry name" value="GGCT-like"/>
</dbReference>
<dbReference type="InterPro" id="IPR009288">
    <property type="entry name" value="AIG2-like_dom"/>
</dbReference>
<organism evidence="2">
    <name type="scientific">marine sediment metagenome</name>
    <dbReference type="NCBI Taxonomy" id="412755"/>
    <lineage>
        <taxon>unclassified sequences</taxon>
        <taxon>metagenomes</taxon>
        <taxon>ecological metagenomes</taxon>
    </lineage>
</organism>
<dbReference type="InterPro" id="IPR036568">
    <property type="entry name" value="GGCT-like_sf"/>
</dbReference>
<dbReference type="EMBL" id="LAZR01018058">
    <property type="protein sequence ID" value="KKL97882.1"/>
    <property type="molecule type" value="Genomic_DNA"/>
</dbReference>
<feature type="domain" description="Gamma-glutamylcyclotransferase AIG2-like" evidence="1">
    <location>
        <begin position="6"/>
        <end position="125"/>
    </location>
</feature>
<reference evidence="2" key="1">
    <citation type="journal article" date="2015" name="Nature">
        <title>Complex archaea that bridge the gap between prokaryotes and eukaryotes.</title>
        <authorList>
            <person name="Spang A."/>
            <person name="Saw J.H."/>
            <person name="Jorgensen S.L."/>
            <person name="Zaremba-Niedzwiedzka K."/>
            <person name="Martijn J."/>
            <person name="Lind A.E."/>
            <person name="van Eijk R."/>
            <person name="Schleper C."/>
            <person name="Guy L."/>
            <person name="Ettema T.J."/>
        </authorList>
    </citation>
    <scope>NUCLEOTIDE SEQUENCE</scope>
</reference>
<accession>A0A0F9JFZ4</accession>
<dbReference type="Pfam" id="PF06094">
    <property type="entry name" value="GGACT"/>
    <property type="match status" value="1"/>
</dbReference>
<name>A0A0F9JFZ4_9ZZZZ</name>
<protein>
    <recommendedName>
        <fullName evidence="1">Gamma-glutamylcyclotransferase AIG2-like domain-containing protein</fullName>
    </recommendedName>
</protein>
<gene>
    <name evidence="2" type="ORF">LCGC14_1830000</name>
</gene>
<comment type="caution">
    <text evidence="2">The sequence shown here is derived from an EMBL/GenBank/DDBJ whole genome shotgun (WGS) entry which is preliminary data.</text>
</comment>
<dbReference type="AlphaFoldDB" id="A0A0F9JFZ4"/>
<proteinExistence type="predicted"/>
<evidence type="ECO:0000313" key="2">
    <source>
        <dbReference type="EMBL" id="KKL97882.1"/>
    </source>
</evidence>
<dbReference type="Gene3D" id="3.10.490.10">
    <property type="entry name" value="Gamma-glutamyl cyclotransferase-like"/>
    <property type="match status" value="1"/>
</dbReference>
<dbReference type="CDD" id="cd06661">
    <property type="entry name" value="GGCT_like"/>
    <property type="match status" value="1"/>
</dbReference>
<sequence>MEGHAVFVYGTLRQGDCRFGLSSLVGVLHEEAELKGFDMLSIDGSFPGLVSGEGTVKGEVHVFKTFSELDRIEGFSEKNLERSLYLRQKVTVSTPEGEMEASTYVFNQDPDVARKRYSSVETGDWFDYQRPRPRVGSHSS</sequence>